<evidence type="ECO:0000256" key="4">
    <source>
        <dbReference type="ARBA" id="ARBA00022723"/>
    </source>
</evidence>
<accession>F4KTV0</accession>
<feature type="transmembrane region" description="Helical" evidence="10">
    <location>
        <begin position="112"/>
        <end position="135"/>
    </location>
</feature>
<dbReference type="InterPro" id="IPR001757">
    <property type="entry name" value="P_typ_ATPase"/>
</dbReference>
<dbReference type="PROSITE" id="PS50846">
    <property type="entry name" value="HMA_2"/>
    <property type="match status" value="1"/>
</dbReference>
<dbReference type="GO" id="GO:0005507">
    <property type="term" value="F:copper ion binding"/>
    <property type="evidence" value="ECO:0007669"/>
    <property type="project" value="TreeGrafter"/>
</dbReference>
<dbReference type="SUPFAM" id="SSF81665">
    <property type="entry name" value="Calcium ATPase, transmembrane domain M"/>
    <property type="match status" value="1"/>
</dbReference>
<dbReference type="STRING" id="760192.Halhy_0181"/>
<dbReference type="InterPro" id="IPR027256">
    <property type="entry name" value="P-typ_ATPase_IB"/>
</dbReference>
<dbReference type="GO" id="GO:0055070">
    <property type="term" value="P:copper ion homeostasis"/>
    <property type="evidence" value="ECO:0007669"/>
    <property type="project" value="TreeGrafter"/>
</dbReference>
<feature type="transmembrane region" description="Helical" evidence="10">
    <location>
        <begin position="147"/>
        <end position="165"/>
    </location>
</feature>
<keyword evidence="8 10" id="KW-1133">Transmembrane helix</keyword>
<keyword evidence="3 10" id="KW-0812">Transmembrane</keyword>
<keyword evidence="7" id="KW-1278">Translocase</keyword>
<feature type="transmembrane region" description="Helical" evidence="10">
    <location>
        <begin position="678"/>
        <end position="697"/>
    </location>
</feature>
<dbReference type="Gene3D" id="3.40.1110.10">
    <property type="entry name" value="Calcium-transporting ATPase, cytoplasmic domain N"/>
    <property type="match status" value="1"/>
</dbReference>
<keyword evidence="9 10" id="KW-0472">Membrane</keyword>
<evidence type="ECO:0000256" key="3">
    <source>
        <dbReference type="ARBA" id="ARBA00022692"/>
    </source>
</evidence>
<evidence type="ECO:0000256" key="9">
    <source>
        <dbReference type="ARBA" id="ARBA00023136"/>
    </source>
</evidence>
<dbReference type="Proteomes" id="UP000008461">
    <property type="component" value="Chromosome"/>
</dbReference>
<protein>
    <submittedName>
        <fullName evidence="12">Heavy metal translocating P-type ATPase</fullName>
    </submittedName>
</protein>
<comment type="subcellular location">
    <subcellularLocation>
        <location evidence="10">Cell membrane</location>
    </subcellularLocation>
    <subcellularLocation>
        <location evidence="1">Endomembrane system</location>
        <topology evidence="1">Multi-pass membrane protein</topology>
    </subcellularLocation>
</comment>
<dbReference type="PROSITE" id="PS01047">
    <property type="entry name" value="HMA_1"/>
    <property type="match status" value="1"/>
</dbReference>
<dbReference type="PANTHER" id="PTHR43520:SF8">
    <property type="entry name" value="P-TYPE CU(+) TRANSPORTER"/>
    <property type="match status" value="1"/>
</dbReference>
<comment type="similarity">
    <text evidence="2 10">Belongs to the cation transport ATPase (P-type) (TC 3.A.3) family. Type IB subfamily.</text>
</comment>
<feature type="transmembrane region" description="Helical" evidence="10">
    <location>
        <begin position="653"/>
        <end position="672"/>
    </location>
</feature>
<evidence type="ECO:0000313" key="13">
    <source>
        <dbReference type="Proteomes" id="UP000008461"/>
    </source>
</evidence>
<dbReference type="PROSITE" id="PS00154">
    <property type="entry name" value="ATPASE_E1_E2"/>
    <property type="match status" value="1"/>
</dbReference>
<dbReference type="SUPFAM" id="SSF55008">
    <property type="entry name" value="HMA, heavy metal-associated domain"/>
    <property type="match status" value="1"/>
</dbReference>
<dbReference type="SUPFAM" id="SSF81653">
    <property type="entry name" value="Calcium ATPase, transduction domain A"/>
    <property type="match status" value="1"/>
</dbReference>
<evidence type="ECO:0000256" key="6">
    <source>
        <dbReference type="ARBA" id="ARBA00022840"/>
    </source>
</evidence>
<dbReference type="OrthoDB" id="9770315at2"/>
<dbReference type="InterPro" id="IPR023214">
    <property type="entry name" value="HAD_sf"/>
</dbReference>
<dbReference type="GO" id="GO:0005524">
    <property type="term" value="F:ATP binding"/>
    <property type="evidence" value="ECO:0007669"/>
    <property type="project" value="UniProtKB-UniRule"/>
</dbReference>
<name>F4KTV0_HALH1</name>
<dbReference type="RefSeq" id="WP_013762658.1">
    <property type="nucleotide sequence ID" value="NC_015510.1"/>
</dbReference>
<dbReference type="PANTHER" id="PTHR43520">
    <property type="entry name" value="ATP7, ISOFORM B"/>
    <property type="match status" value="1"/>
</dbReference>
<dbReference type="NCBIfam" id="TIGR01525">
    <property type="entry name" value="ATPase-IB_hvy"/>
    <property type="match status" value="1"/>
</dbReference>
<gene>
    <name evidence="12" type="ordered locus">Halhy_0181</name>
</gene>
<dbReference type="NCBIfam" id="TIGR01494">
    <property type="entry name" value="ATPase_P-type"/>
    <property type="match status" value="1"/>
</dbReference>
<keyword evidence="10" id="KW-1003">Cell membrane</keyword>
<dbReference type="HOGENOM" id="CLU_001771_0_3_10"/>
<dbReference type="InterPro" id="IPR023298">
    <property type="entry name" value="ATPase_P-typ_TM_dom_sf"/>
</dbReference>
<dbReference type="InterPro" id="IPR018303">
    <property type="entry name" value="ATPase_P-typ_P_site"/>
</dbReference>
<evidence type="ECO:0000256" key="7">
    <source>
        <dbReference type="ARBA" id="ARBA00022967"/>
    </source>
</evidence>
<evidence type="ECO:0000256" key="10">
    <source>
        <dbReference type="RuleBase" id="RU362081"/>
    </source>
</evidence>
<dbReference type="InterPro" id="IPR006121">
    <property type="entry name" value="HMA_dom"/>
</dbReference>
<dbReference type="InterPro" id="IPR036412">
    <property type="entry name" value="HAD-like_sf"/>
</dbReference>
<dbReference type="GO" id="GO:0012505">
    <property type="term" value="C:endomembrane system"/>
    <property type="evidence" value="ECO:0007669"/>
    <property type="project" value="UniProtKB-SubCell"/>
</dbReference>
<feature type="transmembrane region" description="Helical" evidence="10">
    <location>
        <begin position="325"/>
        <end position="348"/>
    </location>
</feature>
<keyword evidence="13" id="KW-1185">Reference proteome</keyword>
<dbReference type="GO" id="GO:0016887">
    <property type="term" value="F:ATP hydrolysis activity"/>
    <property type="evidence" value="ECO:0007669"/>
    <property type="project" value="InterPro"/>
</dbReference>
<proteinExistence type="inferred from homology"/>
<sequence>MKPLVELTVEGMDCANCAAGITRYLERKGLEEVYVNFQTKEVRFRLVDESISLEEAKGGINKLGYTVVEPEQKPDFWTLERKLLIGAIFTLPLLLGHLLMSAGIHLAFMHNAWIQLAICLPVFVLGAWHFGKSAWSSIRNGMPNMDVLIFMGGTAAFVYSLVGTLSGETQYIFYETSATIFTLVLLGNWIEKRAVAQTTTAIAELGKLQVEHARRIMPSGTIVGIHYPEIKTGYILQVNEGDKVPADGEIFLGQASIDESMLTGESLPINKQLGDQVIGGSLVLSGNFQLKVNAVGKKSVLGQMIELIKTAQQDKPEIQRLADKISAIFVPVVVSISALTFLLSYFVFDIAFKNALMNAIAVLVISCPCAMGLATPTAVMVGVGRLARNGILVKGGKTLEIFANIRNIVFDKTGTLTTGTFVVEHIDYAPGVREAEVNNLIYDLEMHSSHPIAKSLVQEMEAQVSLNGQRLGPITLTNVEEEKGKGMSGEDEAGNIYEFGASENGQGTLILRKNGDKLATLSITDTIKPEAKACIDYLKSKNIASYILSGDKQAKTASVAEALGVTHFFAEQQPGQKLDIIARLSKEAPTAMVGDGINDAPALAKASIGVSLSNASQAAIQSAQIVLLNGNLERLPQALAICTHTVLTIKQSLYWAFAYNIVAIPMAAMGYLNPMWGALFMAFSDVVVIGNAIRLKYKRI</sequence>
<evidence type="ECO:0000256" key="5">
    <source>
        <dbReference type="ARBA" id="ARBA00022741"/>
    </source>
</evidence>
<dbReference type="Pfam" id="PF00403">
    <property type="entry name" value="HMA"/>
    <property type="match status" value="1"/>
</dbReference>
<dbReference type="AlphaFoldDB" id="F4KTV0"/>
<feature type="domain" description="HMA" evidence="11">
    <location>
        <begin position="3"/>
        <end position="68"/>
    </location>
</feature>
<feature type="transmembrane region" description="Helical" evidence="10">
    <location>
        <begin position="83"/>
        <end position="106"/>
    </location>
</feature>
<evidence type="ECO:0000256" key="1">
    <source>
        <dbReference type="ARBA" id="ARBA00004127"/>
    </source>
</evidence>
<dbReference type="eggNOG" id="COG2217">
    <property type="taxonomic scope" value="Bacteria"/>
</dbReference>
<dbReference type="InterPro" id="IPR017969">
    <property type="entry name" value="Heavy-metal-associated_CS"/>
</dbReference>
<organism evidence="12 13">
    <name type="scientific">Haliscomenobacter hydrossis (strain ATCC 27775 / DSM 1100 / LMG 10767 / O)</name>
    <dbReference type="NCBI Taxonomy" id="760192"/>
    <lineage>
        <taxon>Bacteria</taxon>
        <taxon>Pseudomonadati</taxon>
        <taxon>Bacteroidota</taxon>
        <taxon>Saprospiria</taxon>
        <taxon>Saprospirales</taxon>
        <taxon>Haliscomenobacteraceae</taxon>
        <taxon>Haliscomenobacter</taxon>
    </lineage>
</organism>
<dbReference type="Gene3D" id="1.20.1110.10">
    <property type="entry name" value="Calcium-transporting ATPase, transmembrane domain"/>
    <property type="match status" value="1"/>
</dbReference>
<dbReference type="SUPFAM" id="SSF56784">
    <property type="entry name" value="HAD-like"/>
    <property type="match status" value="1"/>
</dbReference>
<feature type="transmembrane region" description="Helical" evidence="10">
    <location>
        <begin position="171"/>
        <end position="190"/>
    </location>
</feature>
<evidence type="ECO:0000256" key="2">
    <source>
        <dbReference type="ARBA" id="ARBA00006024"/>
    </source>
</evidence>
<dbReference type="KEGG" id="hhy:Halhy_0181"/>
<evidence type="ECO:0000256" key="8">
    <source>
        <dbReference type="ARBA" id="ARBA00022989"/>
    </source>
</evidence>
<dbReference type="InterPro" id="IPR023299">
    <property type="entry name" value="ATPase_P-typ_cyto_dom_N"/>
</dbReference>
<reference key="2">
    <citation type="submission" date="2011-04" db="EMBL/GenBank/DDBJ databases">
        <title>Complete sequence of chromosome of Haliscomenobacter hydrossis DSM 1100.</title>
        <authorList>
            <consortium name="US DOE Joint Genome Institute (JGI-PGF)"/>
            <person name="Lucas S."/>
            <person name="Han J."/>
            <person name="Lapidus A."/>
            <person name="Bruce D."/>
            <person name="Goodwin L."/>
            <person name="Pitluck S."/>
            <person name="Peters L."/>
            <person name="Kyrpides N."/>
            <person name="Mavromatis K."/>
            <person name="Ivanova N."/>
            <person name="Ovchinnikova G."/>
            <person name="Pagani I."/>
            <person name="Daligault H."/>
            <person name="Detter J.C."/>
            <person name="Han C."/>
            <person name="Land M."/>
            <person name="Hauser L."/>
            <person name="Markowitz V."/>
            <person name="Cheng J.-F."/>
            <person name="Hugenholtz P."/>
            <person name="Woyke T."/>
            <person name="Wu D."/>
            <person name="Verbarg S."/>
            <person name="Frueling A."/>
            <person name="Brambilla E."/>
            <person name="Klenk H.-P."/>
            <person name="Eisen J.A."/>
        </authorList>
    </citation>
    <scope>NUCLEOTIDE SEQUENCE</scope>
    <source>
        <strain>DSM 1100</strain>
    </source>
</reference>
<dbReference type="NCBIfam" id="TIGR01511">
    <property type="entry name" value="ATPase-IB1_Cu"/>
    <property type="match status" value="1"/>
</dbReference>
<dbReference type="Gene3D" id="3.30.70.100">
    <property type="match status" value="1"/>
</dbReference>
<dbReference type="GO" id="GO:0005886">
    <property type="term" value="C:plasma membrane"/>
    <property type="evidence" value="ECO:0007669"/>
    <property type="project" value="UniProtKB-SubCell"/>
</dbReference>
<keyword evidence="4 10" id="KW-0479">Metal-binding</keyword>
<dbReference type="InterPro" id="IPR059000">
    <property type="entry name" value="ATPase_P-type_domA"/>
</dbReference>
<dbReference type="Gene3D" id="3.40.50.1000">
    <property type="entry name" value="HAD superfamily/HAD-like"/>
    <property type="match status" value="1"/>
</dbReference>
<dbReference type="Pfam" id="PF00122">
    <property type="entry name" value="E1-E2_ATPase"/>
    <property type="match status" value="1"/>
</dbReference>
<dbReference type="EMBL" id="CP002691">
    <property type="protein sequence ID" value="AEE48094.1"/>
    <property type="molecule type" value="Genomic_DNA"/>
</dbReference>
<keyword evidence="5 10" id="KW-0547">Nucleotide-binding</keyword>
<dbReference type="InterPro" id="IPR008250">
    <property type="entry name" value="ATPase_P-typ_transduc_dom_A_sf"/>
</dbReference>
<dbReference type="InterPro" id="IPR036163">
    <property type="entry name" value="HMA_dom_sf"/>
</dbReference>
<dbReference type="Pfam" id="PF00702">
    <property type="entry name" value="Hydrolase"/>
    <property type="match status" value="1"/>
</dbReference>
<dbReference type="Gene3D" id="2.70.150.10">
    <property type="entry name" value="Calcium-transporting ATPase, cytoplasmic transduction domain A"/>
    <property type="match status" value="1"/>
</dbReference>
<reference evidence="12 13" key="1">
    <citation type="journal article" date="2011" name="Stand. Genomic Sci.">
        <title>Complete genome sequence of Haliscomenobacter hydrossis type strain (O).</title>
        <authorList>
            <consortium name="US DOE Joint Genome Institute (JGI-PGF)"/>
            <person name="Daligault H."/>
            <person name="Lapidus A."/>
            <person name="Zeytun A."/>
            <person name="Nolan M."/>
            <person name="Lucas S."/>
            <person name="Del Rio T.G."/>
            <person name="Tice H."/>
            <person name="Cheng J.F."/>
            <person name="Tapia R."/>
            <person name="Han C."/>
            <person name="Goodwin L."/>
            <person name="Pitluck S."/>
            <person name="Liolios K."/>
            <person name="Pagani I."/>
            <person name="Ivanova N."/>
            <person name="Huntemann M."/>
            <person name="Mavromatis K."/>
            <person name="Mikhailova N."/>
            <person name="Pati A."/>
            <person name="Chen A."/>
            <person name="Palaniappan K."/>
            <person name="Land M."/>
            <person name="Hauser L."/>
            <person name="Brambilla E.M."/>
            <person name="Rohde M."/>
            <person name="Verbarg S."/>
            <person name="Goker M."/>
            <person name="Bristow J."/>
            <person name="Eisen J.A."/>
            <person name="Markowitz V."/>
            <person name="Hugenholtz P."/>
            <person name="Kyrpides N.C."/>
            <person name="Klenk H.P."/>
            <person name="Woyke T."/>
        </authorList>
    </citation>
    <scope>NUCLEOTIDE SEQUENCE [LARGE SCALE GENOMIC DNA]</scope>
    <source>
        <strain evidence="13">ATCC 27775 / DSM 1100 / LMG 10767 / O</strain>
    </source>
</reference>
<evidence type="ECO:0000313" key="12">
    <source>
        <dbReference type="EMBL" id="AEE48094.1"/>
    </source>
</evidence>
<dbReference type="CDD" id="cd00371">
    <property type="entry name" value="HMA"/>
    <property type="match status" value="1"/>
</dbReference>
<feature type="transmembrane region" description="Helical" evidence="10">
    <location>
        <begin position="360"/>
        <end position="384"/>
    </location>
</feature>
<evidence type="ECO:0000259" key="11">
    <source>
        <dbReference type="PROSITE" id="PS50846"/>
    </source>
</evidence>
<dbReference type="PRINTS" id="PR00119">
    <property type="entry name" value="CATATPASE"/>
</dbReference>
<dbReference type="GO" id="GO:0043682">
    <property type="term" value="F:P-type divalent copper transporter activity"/>
    <property type="evidence" value="ECO:0007669"/>
    <property type="project" value="TreeGrafter"/>
</dbReference>
<keyword evidence="6 10" id="KW-0067">ATP-binding</keyword>